<feature type="region of interest" description="Disordered" evidence="2">
    <location>
        <begin position="325"/>
        <end position="359"/>
    </location>
</feature>
<sequence>MNPSKSGQDVLRCHLCEIPVPPLCCHICHIYLCKVCAGEHILDESTKHLVVPIKQTLSALLYPKCLKHSSRNCELYCEQCTIPICVQCVSSEEHRGHGFKDLLECVQRKRKKSETDLQELESSILIEHKEFAYRIRNQKVNLDKTVKELKTSIDQHGEKLHRQVSEVVEEFKSQIDKKHEERFAVLTKAEEKNAFTISDIEKCILKVKELQTSRDLGLVFEYKSRNEEFRNIPPNHNITLPTFAASEIKKIKLFELFGSLAMTSKEMKSIGQDVKSNQVMPVSYTRECCIKTPYDNPYTLKGFTQAQDENKPQYYKRQILTRNSASKTGNMCGGSSLPTWKERNETESFDKPSPTTPRKSILSIKGRIRKYRKRVTFTVENEEMEQYKAEESKFRFATEKYPRSHSMYKLDGSDVSRKDIKIVMLLTNVSESTAISAIRQSSDIVHAIMTLRRR</sequence>
<dbReference type="RefSeq" id="XP_022296835.1">
    <property type="nucleotide sequence ID" value="XM_022441127.1"/>
</dbReference>
<feature type="domain" description="B box-type" evidence="3">
    <location>
        <begin position="65"/>
        <end position="102"/>
    </location>
</feature>
<evidence type="ECO:0000313" key="5">
    <source>
        <dbReference type="RefSeq" id="XP_022296835.1"/>
    </source>
</evidence>
<keyword evidence="1" id="KW-0479">Metal-binding</keyword>
<gene>
    <name evidence="5" type="primary">LOC111106453</name>
</gene>
<dbReference type="KEGG" id="cvn:111106453"/>
<dbReference type="Gene3D" id="1.10.8.10">
    <property type="entry name" value="DNA helicase RuvA subunit, C-terminal domain"/>
    <property type="match status" value="1"/>
</dbReference>
<feature type="compositionally biased region" description="Basic and acidic residues" evidence="2">
    <location>
        <begin position="340"/>
        <end position="350"/>
    </location>
</feature>
<dbReference type="Pfam" id="PF00643">
    <property type="entry name" value="zf-B_box"/>
    <property type="match status" value="1"/>
</dbReference>
<evidence type="ECO:0000313" key="4">
    <source>
        <dbReference type="Proteomes" id="UP000694844"/>
    </source>
</evidence>
<evidence type="ECO:0000256" key="2">
    <source>
        <dbReference type="SAM" id="MobiDB-lite"/>
    </source>
</evidence>
<dbReference type="PANTHER" id="PTHR25462:SF296">
    <property type="entry name" value="MEIOTIC P26, ISOFORM F"/>
    <property type="match status" value="1"/>
</dbReference>
<protein>
    <submittedName>
        <fullName evidence="5">Tripartite motif-containing protein 45-like</fullName>
    </submittedName>
</protein>
<accession>A0A8B8B096</accession>
<dbReference type="GeneID" id="111106453"/>
<evidence type="ECO:0000259" key="3">
    <source>
        <dbReference type="PROSITE" id="PS50119"/>
    </source>
</evidence>
<dbReference type="AlphaFoldDB" id="A0A8B8B096"/>
<dbReference type="Proteomes" id="UP000694844">
    <property type="component" value="Chromosome 8"/>
</dbReference>
<dbReference type="CDD" id="cd19756">
    <property type="entry name" value="Bbox2"/>
    <property type="match status" value="1"/>
</dbReference>
<reference evidence="5" key="1">
    <citation type="submission" date="2025-08" db="UniProtKB">
        <authorList>
            <consortium name="RefSeq"/>
        </authorList>
    </citation>
    <scope>IDENTIFICATION</scope>
    <source>
        <tissue evidence="5">Whole sample</tissue>
    </source>
</reference>
<evidence type="ECO:0000256" key="1">
    <source>
        <dbReference type="PROSITE-ProRule" id="PRU00024"/>
    </source>
</evidence>
<dbReference type="PANTHER" id="PTHR25462">
    <property type="entry name" value="BONUS, ISOFORM C-RELATED"/>
    <property type="match status" value="1"/>
</dbReference>
<feature type="domain" description="B box-type" evidence="3">
    <location>
        <begin position="8"/>
        <end position="53"/>
    </location>
</feature>
<dbReference type="GO" id="GO:0008270">
    <property type="term" value="F:zinc ion binding"/>
    <property type="evidence" value="ECO:0007669"/>
    <property type="project" value="UniProtKB-KW"/>
</dbReference>
<dbReference type="PROSITE" id="PS50119">
    <property type="entry name" value="ZF_BBOX"/>
    <property type="match status" value="2"/>
</dbReference>
<keyword evidence="1" id="KW-0863">Zinc-finger</keyword>
<organism evidence="4 5">
    <name type="scientific">Crassostrea virginica</name>
    <name type="common">Eastern oyster</name>
    <dbReference type="NCBI Taxonomy" id="6565"/>
    <lineage>
        <taxon>Eukaryota</taxon>
        <taxon>Metazoa</taxon>
        <taxon>Spiralia</taxon>
        <taxon>Lophotrochozoa</taxon>
        <taxon>Mollusca</taxon>
        <taxon>Bivalvia</taxon>
        <taxon>Autobranchia</taxon>
        <taxon>Pteriomorphia</taxon>
        <taxon>Ostreida</taxon>
        <taxon>Ostreoidea</taxon>
        <taxon>Ostreidae</taxon>
        <taxon>Crassostrea</taxon>
    </lineage>
</organism>
<dbReference type="OrthoDB" id="6105938at2759"/>
<dbReference type="InterPro" id="IPR047153">
    <property type="entry name" value="TRIM45/56/19-like"/>
</dbReference>
<dbReference type="GO" id="GO:0061630">
    <property type="term" value="F:ubiquitin protein ligase activity"/>
    <property type="evidence" value="ECO:0007669"/>
    <property type="project" value="TreeGrafter"/>
</dbReference>
<proteinExistence type="predicted"/>
<name>A0A8B8B096_CRAVI</name>
<keyword evidence="1" id="KW-0862">Zinc</keyword>
<dbReference type="SMART" id="SM00336">
    <property type="entry name" value="BBOX"/>
    <property type="match status" value="1"/>
</dbReference>
<dbReference type="InterPro" id="IPR000315">
    <property type="entry name" value="Znf_B-box"/>
</dbReference>
<dbReference type="Gene3D" id="3.30.160.60">
    <property type="entry name" value="Classic Zinc Finger"/>
    <property type="match status" value="1"/>
</dbReference>
<dbReference type="SUPFAM" id="SSF57845">
    <property type="entry name" value="B-box zinc-binding domain"/>
    <property type="match status" value="1"/>
</dbReference>
<keyword evidence="4" id="KW-1185">Reference proteome</keyword>